<dbReference type="EMBL" id="CAJPEX010005566">
    <property type="protein sequence ID" value="CAG0923672.1"/>
    <property type="molecule type" value="Genomic_DNA"/>
</dbReference>
<proteinExistence type="predicted"/>
<name>A0A7R9BXR0_9CRUS</name>
<keyword evidence="2" id="KW-1185">Reference proteome</keyword>
<gene>
    <name evidence="1" type="ORF">NMOB1V02_LOCUS11135</name>
</gene>
<dbReference type="Proteomes" id="UP000678499">
    <property type="component" value="Unassembled WGS sequence"/>
</dbReference>
<reference evidence="1" key="1">
    <citation type="submission" date="2020-11" db="EMBL/GenBank/DDBJ databases">
        <authorList>
            <person name="Tran Van P."/>
        </authorList>
    </citation>
    <scope>NUCLEOTIDE SEQUENCE</scope>
</reference>
<protein>
    <submittedName>
        <fullName evidence="1">Uncharacterized protein</fullName>
    </submittedName>
</protein>
<dbReference type="AlphaFoldDB" id="A0A7R9BXR0"/>
<evidence type="ECO:0000313" key="1">
    <source>
        <dbReference type="EMBL" id="CAD7283520.1"/>
    </source>
</evidence>
<dbReference type="EMBL" id="OA887603">
    <property type="protein sequence ID" value="CAD7283520.1"/>
    <property type="molecule type" value="Genomic_DNA"/>
</dbReference>
<sequence>MTSKSTATQMIAILVIIGMVIDDGFAAYSRDPLPFNGLFLGKRGGLGPVDGVVLAKEDQICHNTIYFPLPFFIGWFPITFRTSTCENRDHMESASASDLAYLPKSGYFIGKRSNNVNFAEAFASESTKRALCIDAVATCSAWFEQSSPESVVKPEV</sequence>
<organism evidence="1">
    <name type="scientific">Notodromas monacha</name>
    <dbReference type="NCBI Taxonomy" id="399045"/>
    <lineage>
        <taxon>Eukaryota</taxon>
        <taxon>Metazoa</taxon>
        <taxon>Ecdysozoa</taxon>
        <taxon>Arthropoda</taxon>
        <taxon>Crustacea</taxon>
        <taxon>Oligostraca</taxon>
        <taxon>Ostracoda</taxon>
        <taxon>Podocopa</taxon>
        <taxon>Podocopida</taxon>
        <taxon>Cypridocopina</taxon>
        <taxon>Cypridoidea</taxon>
        <taxon>Cyprididae</taxon>
        <taxon>Notodromas</taxon>
    </lineage>
</organism>
<accession>A0A7R9BXR0</accession>
<evidence type="ECO:0000313" key="2">
    <source>
        <dbReference type="Proteomes" id="UP000678499"/>
    </source>
</evidence>